<dbReference type="InterPro" id="IPR008921">
    <property type="entry name" value="DNA_pol3_clamp-load_cplx_C"/>
</dbReference>
<dbReference type="Pfam" id="PF21694">
    <property type="entry name" value="DNA_pol3_delta_C"/>
    <property type="match status" value="1"/>
</dbReference>
<comment type="caution">
    <text evidence="11">The sequence shown here is derived from an EMBL/GenBank/DDBJ whole genome shotgun (WGS) entry which is preliminary data.</text>
</comment>
<evidence type="ECO:0000256" key="8">
    <source>
        <dbReference type="ARBA" id="ARBA00049244"/>
    </source>
</evidence>
<protein>
    <recommendedName>
        <fullName evidence="2">DNA polymerase III subunit delta</fullName>
        <ecNumber evidence="1">2.7.7.7</ecNumber>
    </recommendedName>
</protein>
<dbReference type="SUPFAM" id="SSF52540">
    <property type="entry name" value="P-loop containing nucleoside triphosphate hydrolases"/>
    <property type="match status" value="1"/>
</dbReference>
<dbReference type="EC" id="2.7.7.7" evidence="1"/>
<evidence type="ECO:0000256" key="4">
    <source>
        <dbReference type="ARBA" id="ARBA00022695"/>
    </source>
</evidence>
<dbReference type="InterPro" id="IPR010372">
    <property type="entry name" value="DNA_pol3_delta_N"/>
</dbReference>
<name>V6Q4K6_9ENTE</name>
<dbReference type="STRING" id="1408226.T233_01330"/>
<dbReference type="NCBIfam" id="TIGR01128">
    <property type="entry name" value="holA"/>
    <property type="match status" value="1"/>
</dbReference>
<dbReference type="GO" id="GO:0006261">
    <property type="term" value="P:DNA-templated DNA replication"/>
    <property type="evidence" value="ECO:0007669"/>
    <property type="project" value="TreeGrafter"/>
</dbReference>
<dbReference type="Gene3D" id="1.10.8.60">
    <property type="match status" value="1"/>
</dbReference>
<keyword evidence="5" id="KW-0235">DNA replication</keyword>
<evidence type="ECO:0000256" key="1">
    <source>
        <dbReference type="ARBA" id="ARBA00012417"/>
    </source>
</evidence>
<dbReference type="GO" id="GO:0009360">
    <property type="term" value="C:DNA polymerase III complex"/>
    <property type="evidence" value="ECO:0007669"/>
    <property type="project" value="InterPro"/>
</dbReference>
<dbReference type="GO" id="GO:0003677">
    <property type="term" value="F:DNA binding"/>
    <property type="evidence" value="ECO:0007669"/>
    <property type="project" value="InterPro"/>
</dbReference>
<dbReference type="InterPro" id="IPR027417">
    <property type="entry name" value="P-loop_NTPase"/>
</dbReference>
<dbReference type="PANTHER" id="PTHR34388">
    <property type="entry name" value="DNA POLYMERASE III SUBUNIT DELTA"/>
    <property type="match status" value="1"/>
</dbReference>
<proteinExistence type="inferred from homology"/>
<comment type="similarity">
    <text evidence="7">Belongs to the DNA polymerase HolA subunit family.</text>
</comment>
<evidence type="ECO:0000259" key="9">
    <source>
        <dbReference type="Pfam" id="PF06144"/>
    </source>
</evidence>
<keyword evidence="6" id="KW-0239">DNA-directed DNA polymerase</keyword>
<keyword evidence="12" id="KW-1185">Reference proteome</keyword>
<reference evidence="11 12" key="1">
    <citation type="journal article" date="2013" name="Genome Announc.">
        <title>High-Quality Draft Genome Sequence of Vagococcus lutrae Strain LBD1, Isolated from the Largemouth Bass Micropterus salmoides.</title>
        <authorList>
            <person name="Lebreton F."/>
            <person name="Valentino M.D."/>
            <person name="Duncan L.B."/>
            <person name="Zeng Q."/>
            <person name="Manson McGuire A."/>
            <person name="Earl A.M."/>
            <person name="Gilmore M.S."/>
        </authorList>
    </citation>
    <scope>NUCLEOTIDE SEQUENCE [LARGE SCALE GENOMIC DNA]</scope>
    <source>
        <strain evidence="11 12">LBD1</strain>
    </source>
</reference>
<dbReference type="SUPFAM" id="SSF48019">
    <property type="entry name" value="post-AAA+ oligomerization domain-like"/>
    <property type="match status" value="1"/>
</dbReference>
<evidence type="ECO:0000259" key="10">
    <source>
        <dbReference type="Pfam" id="PF21694"/>
    </source>
</evidence>
<accession>V6Q4K6</accession>
<feature type="domain" description="DNA polymerase III delta subunit-like C-terminal" evidence="10">
    <location>
        <begin position="219"/>
        <end position="339"/>
    </location>
</feature>
<keyword evidence="3" id="KW-0808">Transferase</keyword>
<dbReference type="PANTHER" id="PTHR34388:SF1">
    <property type="entry name" value="DNA POLYMERASE III SUBUNIT DELTA"/>
    <property type="match status" value="1"/>
</dbReference>
<dbReference type="GO" id="GO:0003887">
    <property type="term" value="F:DNA-directed DNA polymerase activity"/>
    <property type="evidence" value="ECO:0007669"/>
    <property type="project" value="UniProtKB-KW"/>
</dbReference>
<organism evidence="11 12">
    <name type="scientific">Vagococcus lutrae LBD1</name>
    <dbReference type="NCBI Taxonomy" id="1408226"/>
    <lineage>
        <taxon>Bacteria</taxon>
        <taxon>Bacillati</taxon>
        <taxon>Bacillota</taxon>
        <taxon>Bacilli</taxon>
        <taxon>Lactobacillales</taxon>
        <taxon>Enterococcaceae</taxon>
        <taxon>Vagococcus</taxon>
    </lineage>
</organism>
<dbReference type="PATRIC" id="fig|1408226.3.peg.1302"/>
<dbReference type="Gene3D" id="3.40.50.300">
    <property type="entry name" value="P-loop containing nucleotide triphosphate hydrolases"/>
    <property type="match status" value="1"/>
</dbReference>
<keyword evidence="4" id="KW-0548">Nucleotidyltransferase</keyword>
<dbReference type="Pfam" id="PF06144">
    <property type="entry name" value="DNA_pol3_delta"/>
    <property type="match status" value="1"/>
</dbReference>
<evidence type="ECO:0000313" key="12">
    <source>
        <dbReference type="Proteomes" id="UP000018126"/>
    </source>
</evidence>
<evidence type="ECO:0000256" key="2">
    <source>
        <dbReference type="ARBA" id="ARBA00017703"/>
    </source>
</evidence>
<evidence type="ECO:0000256" key="7">
    <source>
        <dbReference type="ARBA" id="ARBA00034754"/>
    </source>
</evidence>
<comment type="catalytic activity">
    <reaction evidence="8">
        <text>DNA(n) + a 2'-deoxyribonucleoside 5'-triphosphate = DNA(n+1) + diphosphate</text>
        <dbReference type="Rhea" id="RHEA:22508"/>
        <dbReference type="Rhea" id="RHEA-COMP:17339"/>
        <dbReference type="Rhea" id="RHEA-COMP:17340"/>
        <dbReference type="ChEBI" id="CHEBI:33019"/>
        <dbReference type="ChEBI" id="CHEBI:61560"/>
        <dbReference type="ChEBI" id="CHEBI:173112"/>
        <dbReference type="EC" id="2.7.7.7"/>
    </reaction>
</comment>
<dbReference type="Gene3D" id="1.20.272.10">
    <property type="match status" value="1"/>
</dbReference>
<dbReference type="InterPro" id="IPR048466">
    <property type="entry name" value="DNA_pol3_delta-like_C"/>
</dbReference>
<evidence type="ECO:0000256" key="6">
    <source>
        <dbReference type="ARBA" id="ARBA00022932"/>
    </source>
</evidence>
<evidence type="ECO:0000256" key="3">
    <source>
        <dbReference type="ARBA" id="ARBA00022679"/>
    </source>
</evidence>
<dbReference type="eggNOG" id="COG1466">
    <property type="taxonomic scope" value="Bacteria"/>
</dbReference>
<evidence type="ECO:0000313" key="11">
    <source>
        <dbReference type="EMBL" id="EST89575.1"/>
    </source>
</evidence>
<dbReference type="AlphaFoldDB" id="V6Q4K6"/>
<evidence type="ECO:0000256" key="5">
    <source>
        <dbReference type="ARBA" id="ARBA00022705"/>
    </source>
</evidence>
<feature type="domain" description="DNA polymerase III delta N-terminal" evidence="9">
    <location>
        <begin position="22"/>
        <end position="147"/>
    </location>
</feature>
<gene>
    <name evidence="11" type="ORF">T233_01330</name>
</gene>
<sequence>MVKKDFQQAISDIRAGDFAAIYVVHGTEKYLSEWFNRVLQQSVVSDEDEMNIMHFDMTETLLSEAMLEANSLPFFGDKRLVIVDQPYFLTGAKPKQSLEHNIKELEQYIEQPLDSTVLVFNAPYEKLDGRKKVVKQLNKQAVVVDVQPMQERDVRQFVKQHIQNDRYQVTPEALETLLVLCQMDLSRIMGELNKLYIAGINDYKITKPMVEELVAKSLEQNVFDLITYVMKKQPSEALKLYEELLLQGEETIKMNAILIGHVRLLIQVNVMQQKHYQQPNMVDVLKVHPYRIKLAQQEARRMSLGFLMNLYDELVENDYRMKTGQMDKELLFQLFILKFSQK</sequence>
<dbReference type="EMBL" id="AYSH01000017">
    <property type="protein sequence ID" value="EST89575.1"/>
    <property type="molecule type" value="Genomic_DNA"/>
</dbReference>
<dbReference type="Proteomes" id="UP000018126">
    <property type="component" value="Unassembled WGS sequence"/>
</dbReference>
<dbReference type="InterPro" id="IPR005790">
    <property type="entry name" value="DNA_polIII_delta"/>
</dbReference>